<dbReference type="RefSeq" id="WP_049665463.1">
    <property type="nucleotide sequence ID" value="NZ_JBIVOC010000006.1"/>
</dbReference>
<comment type="caution">
    <text evidence="2">The sequence shown here is derived from an EMBL/GenBank/DDBJ whole genome shotgun (WGS) entry which is preliminary data.</text>
</comment>
<keyword evidence="1" id="KW-0732">Signal</keyword>
<dbReference type="Proteomes" id="UP000037326">
    <property type="component" value="Unassembled WGS sequence"/>
</dbReference>
<dbReference type="PROSITE" id="PS51257">
    <property type="entry name" value="PROKAR_LIPOPROTEIN"/>
    <property type="match status" value="1"/>
</dbReference>
<proteinExistence type="predicted"/>
<feature type="chain" id="PRO_5038641693" evidence="1">
    <location>
        <begin position="23"/>
        <end position="59"/>
    </location>
</feature>
<gene>
    <name evidence="2" type="ORF">ACZ11_09130</name>
</gene>
<dbReference type="GeneID" id="96598420"/>
<accession>A0A0K9FDS3</accession>
<organism evidence="2 3">
    <name type="scientific">Lysinibacillus xylanilyticus</name>
    <dbReference type="NCBI Taxonomy" id="582475"/>
    <lineage>
        <taxon>Bacteria</taxon>
        <taxon>Bacillati</taxon>
        <taxon>Bacillota</taxon>
        <taxon>Bacilli</taxon>
        <taxon>Bacillales</taxon>
        <taxon>Bacillaceae</taxon>
        <taxon>Lysinibacillus</taxon>
    </lineage>
</organism>
<evidence type="ECO:0000313" key="3">
    <source>
        <dbReference type="Proteomes" id="UP000037326"/>
    </source>
</evidence>
<dbReference type="AlphaFoldDB" id="A0A0K9FDS3"/>
<reference evidence="3" key="1">
    <citation type="submission" date="2015-07" db="EMBL/GenBank/DDBJ databases">
        <authorList>
            <consortium name="Consortium for Microbial Forensics and Genomics (microFORGE)"/>
            <person name="Knight B.M."/>
            <person name="Roberts D.P."/>
            <person name="Lin D."/>
            <person name="Hari K."/>
            <person name="Fletcher J."/>
            <person name="Melcher U."/>
            <person name="Blagden T."/>
            <person name="Winegar R.A."/>
        </authorList>
    </citation>
    <scope>NUCLEOTIDE SEQUENCE [LARGE SCALE GENOMIC DNA]</scope>
    <source>
        <strain evidence="3">DSM 23493</strain>
    </source>
</reference>
<evidence type="ECO:0000313" key="2">
    <source>
        <dbReference type="EMBL" id="KMY32296.1"/>
    </source>
</evidence>
<protein>
    <submittedName>
        <fullName evidence="2">Uncharacterized protein</fullName>
    </submittedName>
</protein>
<dbReference type="PATRIC" id="fig|582475.4.peg.1385"/>
<evidence type="ECO:0000256" key="1">
    <source>
        <dbReference type="SAM" id="SignalP"/>
    </source>
</evidence>
<sequence length="59" mass="6575">MKKFLYIGAMAAFLLTACSSHDEAPASEQAEAKEKTVNAETKENLEKSFLYEAEDPFTE</sequence>
<feature type="signal peptide" evidence="1">
    <location>
        <begin position="1"/>
        <end position="22"/>
    </location>
</feature>
<name>A0A0K9FDS3_9BACI</name>
<dbReference type="EMBL" id="LFXJ01000005">
    <property type="protein sequence ID" value="KMY32296.1"/>
    <property type="molecule type" value="Genomic_DNA"/>
</dbReference>
<dbReference type="OrthoDB" id="2736540at2"/>